<name>A0ABU0GRP5_9BACL</name>
<comment type="caution">
    <text evidence="1">The sequence shown here is derived from an EMBL/GenBank/DDBJ whole genome shotgun (WGS) entry which is preliminary data.</text>
</comment>
<keyword evidence="2" id="KW-1185">Reference proteome</keyword>
<evidence type="ECO:0000313" key="2">
    <source>
        <dbReference type="Proteomes" id="UP001241988"/>
    </source>
</evidence>
<reference evidence="1 2" key="1">
    <citation type="submission" date="2023-07" db="EMBL/GenBank/DDBJ databases">
        <title>Genomic Encyclopedia of Type Strains, Phase IV (KMG-IV): sequencing the most valuable type-strain genomes for metagenomic binning, comparative biology and taxonomic classification.</title>
        <authorList>
            <person name="Goeker M."/>
        </authorList>
    </citation>
    <scope>NUCLEOTIDE SEQUENCE [LARGE SCALE GENOMIC DNA]</scope>
    <source>
        <strain evidence="1 2">DSM 16419</strain>
    </source>
</reference>
<evidence type="ECO:0000313" key="1">
    <source>
        <dbReference type="EMBL" id="MDQ0428029.1"/>
    </source>
</evidence>
<dbReference type="Proteomes" id="UP001241988">
    <property type="component" value="Unassembled WGS sequence"/>
</dbReference>
<dbReference type="EMBL" id="JAUSWB010000002">
    <property type="protein sequence ID" value="MDQ0428029.1"/>
    <property type="molecule type" value="Genomic_DNA"/>
</dbReference>
<sequence>MTKNLYEGPVPEITRRPSLILLLSSVEKELFQGTKNCRKTGHLDKEAGHMHRPTYRNFLSSPPIRPMVESTQLPVRPQSNLFMRPERRSVAKCLQA</sequence>
<protein>
    <submittedName>
        <fullName evidence="1">Uncharacterized protein</fullName>
    </submittedName>
</protein>
<gene>
    <name evidence="1" type="ORF">QOZ98_000855</name>
</gene>
<proteinExistence type="predicted"/>
<accession>A0ABU0GRP5</accession>
<organism evidence="1 2">
    <name type="scientific">Planomicrobium stackebrandtii</name>
    <dbReference type="NCBI Taxonomy" id="253160"/>
    <lineage>
        <taxon>Bacteria</taxon>
        <taxon>Bacillati</taxon>
        <taxon>Bacillota</taxon>
        <taxon>Bacilli</taxon>
        <taxon>Bacillales</taxon>
        <taxon>Caryophanaceae</taxon>
        <taxon>Planomicrobium</taxon>
    </lineage>
</organism>